<dbReference type="Gene3D" id="3.30.470.10">
    <property type="match status" value="1"/>
</dbReference>
<dbReference type="InterPro" id="IPR018300">
    <property type="entry name" value="Aminotrans_IV_CS"/>
</dbReference>
<dbReference type="GO" id="GO:0008696">
    <property type="term" value="F:4-amino-4-deoxychorismate lyase activity"/>
    <property type="evidence" value="ECO:0007669"/>
    <property type="project" value="UniProtKB-UniRule"/>
</dbReference>
<dbReference type="InterPro" id="IPR017824">
    <property type="entry name" value="Aminodeoxychorismate_lyase_IV"/>
</dbReference>
<comment type="function">
    <text evidence="10">Involved in the biosynthesis of p-aminobenzoate (PABA), a precursor of tetrahydrofolate. Converts 4-amino-4-deoxychorismate into 4-aminobenzoate (PABA) and pyruvate.</text>
</comment>
<evidence type="ECO:0000256" key="10">
    <source>
        <dbReference type="ARBA" id="ARBA00054027"/>
    </source>
</evidence>
<dbReference type="GO" id="GO:0030170">
    <property type="term" value="F:pyridoxal phosphate binding"/>
    <property type="evidence" value="ECO:0007669"/>
    <property type="project" value="InterPro"/>
</dbReference>
<dbReference type="RefSeq" id="WP_022613137.1">
    <property type="nucleotide sequence ID" value="NZ_LK391965.1"/>
</dbReference>
<dbReference type="InterPro" id="IPR043132">
    <property type="entry name" value="BCAT-like_C"/>
</dbReference>
<dbReference type="AlphaFoldDB" id="A0AAV2VWG2"/>
<dbReference type="FunFam" id="3.20.10.10:FF:000002">
    <property type="entry name" value="D-alanine aminotransferase"/>
    <property type="match status" value="1"/>
</dbReference>
<evidence type="ECO:0000256" key="3">
    <source>
        <dbReference type="ARBA" id="ARBA00011738"/>
    </source>
</evidence>
<evidence type="ECO:0000256" key="6">
    <source>
        <dbReference type="ARBA" id="ARBA00023239"/>
    </source>
</evidence>
<dbReference type="InterPro" id="IPR050571">
    <property type="entry name" value="Class-IV_PLP-Dep_Aminotrnsfr"/>
</dbReference>
<evidence type="ECO:0000256" key="12">
    <source>
        <dbReference type="NCBIfam" id="TIGR03461"/>
    </source>
</evidence>
<dbReference type="NCBIfam" id="NF004761">
    <property type="entry name" value="PRK06092.1"/>
    <property type="match status" value="1"/>
</dbReference>
<keyword evidence="5" id="KW-0289">Folate biosynthesis</keyword>
<keyword evidence="4 14" id="KW-0663">Pyridoxal phosphate</keyword>
<dbReference type="PANTHER" id="PTHR42743">
    <property type="entry name" value="AMINO-ACID AMINOTRANSFERASE"/>
    <property type="match status" value="1"/>
</dbReference>
<dbReference type="Pfam" id="PF01063">
    <property type="entry name" value="Aminotran_4"/>
    <property type="match status" value="1"/>
</dbReference>
<organism evidence="15 16">
    <name type="scientific">Vibrio nigripulchritudo SOn1</name>
    <dbReference type="NCBI Taxonomy" id="1238450"/>
    <lineage>
        <taxon>Bacteria</taxon>
        <taxon>Pseudomonadati</taxon>
        <taxon>Pseudomonadota</taxon>
        <taxon>Gammaproteobacteria</taxon>
        <taxon>Vibrionales</taxon>
        <taxon>Vibrionaceae</taxon>
        <taxon>Vibrio</taxon>
    </lineage>
</organism>
<dbReference type="GO" id="GO:0005829">
    <property type="term" value="C:cytosol"/>
    <property type="evidence" value="ECO:0007669"/>
    <property type="project" value="TreeGrafter"/>
</dbReference>
<evidence type="ECO:0000256" key="9">
    <source>
        <dbReference type="ARBA" id="ARBA00049529"/>
    </source>
</evidence>
<evidence type="ECO:0000256" key="4">
    <source>
        <dbReference type="ARBA" id="ARBA00022898"/>
    </source>
</evidence>
<evidence type="ECO:0000256" key="2">
    <source>
        <dbReference type="ARBA" id="ARBA00009320"/>
    </source>
</evidence>
<dbReference type="Gene3D" id="3.20.10.10">
    <property type="entry name" value="D-amino Acid Aminotransferase, subunit A, domain 2"/>
    <property type="match status" value="1"/>
</dbReference>
<keyword evidence="6 15" id="KW-0456">Lyase</keyword>
<comment type="pathway">
    <text evidence="7">Cofactor biosynthesis; tetrahydrofolate biosynthesis; 4-aminobenzoate from chorismate: step 2/2.</text>
</comment>
<dbReference type="SUPFAM" id="SSF56752">
    <property type="entry name" value="D-aminoacid aminotransferase-like PLP-dependent enzymes"/>
    <property type="match status" value="1"/>
</dbReference>
<dbReference type="GO" id="GO:0046656">
    <property type="term" value="P:folic acid biosynthetic process"/>
    <property type="evidence" value="ECO:0007669"/>
    <property type="project" value="UniProtKB-KW"/>
</dbReference>
<dbReference type="GO" id="GO:0008153">
    <property type="term" value="P:4-aminobenzoate biosynthetic process"/>
    <property type="evidence" value="ECO:0007669"/>
    <property type="project" value="UniProtKB-UniRule"/>
</dbReference>
<comment type="similarity">
    <text evidence="2 13">Belongs to the class-IV pyridoxal-phosphate-dependent aminotransferase family.</text>
</comment>
<comment type="subunit">
    <text evidence="3">Homodimer.</text>
</comment>
<dbReference type="PROSITE" id="PS00770">
    <property type="entry name" value="AA_TRANSFER_CLASS_4"/>
    <property type="match status" value="1"/>
</dbReference>
<dbReference type="InterPro" id="IPR001544">
    <property type="entry name" value="Aminotrans_IV"/>
</dbReference>
<accession>A0AAV2VWG2</accession>
<proteinExistence type="inferred from homology"/>
<comment type="caution">
    <text evidence="15">The sequence shown here is derived from an EMBL/GenBank/DDBJ whole genome shotgun (WGS) entry which is preliminary data.</text>
</comment>
<evidence type="ECO:0000256" key="14">
    <source>
        <dbReference type="RuleBase" id="RU004516"/>
    </source>
</evidence>
<dbReference type="InterPro" id="IPR036038">
    <property type="entry name" value="Aminotransferase-like"/>
</dbReference>
<gene>
    <name evidence="15" type="primary">pabC</name>
    <name evidence="15" type="ORF">VIBNISOn1_600068</name>
</gene>
<protein>
    <recommendedName>
        <fullName evidence="11 12">Aminodeoxychorismate lyase</fullName>
        <ecNumber evidence="8 12">4.1.3.38</ecNumber>
    </recommendedName>
</protein>
<dbReference type="NCBIfam" id="TIGR03461">
    <property type="entry name" value="pabC_Proteo"/>
    <property type="match status" value="1"/>
</dbReference>
<evidence type="ECO:0000256" key="7">
    <source>
        <dbReference type="ARBA" id="ARBA00035633"/>
    </source>
</evidence>
<dbReference type="Proteomes" id="UP000018211">
    <property type="component" value="Unassembled WGS sequence"/>
</dbReference>
<reference evidence="15 16" key="1">
    <citation type="journal article" date="2013" name="ISME J.">
        <title>Comparative genomics of pathogenic lineages of Vibrio nigripulchritudo identifies virulence-associated traits.</title>
        <authorList>
            <person name="Goudenege D."/>
            <person name="Labreuche Y."/>
            <person name="Krin E."/>
            <person name="Ansquer D."/>
            <person name="Mangenot S."/>
            <person name="Calteau A."/>
            <person name="Medigue C."/>
            <person name="Mazel D."/>
            <person name="Polz M.F."/>
            <person name="Le Roux F."/>
        </authorList>
    </citation>
    <scope>NUCLEOTIDE SEQUENCE [LARGE SCALE GENOMIC DNA]</scope>
    <source>
        <strain evidence="15 16">SOn1</strain>
    </source>
</reference>
<dbReference type="CDD" id="cd01559">
    <property type="entry name" value="ADCL_like"/>
    <property type="match status" value="1"/>
</dbReference>
<evidence type="ECO:0000256" key="11">
    <source>
        <dbReference type="ARBA" id="ARBA00069174"/>
    </source>
</evidence>
<dbReference type="EMBL" id="CAOF01000154">
    <property type="protein sequence ID" value="CCO48760.1"/>
    <property type="molecule type" value="Genomic_DNA"/>
</dbReference>
<evidence type="ECO:0000256" key="5">
    <source>
        <dbReference type="ARBA" id="ARBA00022909"/>
    </source>
</evidence>
<comment type="catalytic activity">
    <reaction evidence="9">
        <text>4-amino-4-deoxychorismate = 4-aminobenzoate + pyruvate + H(+)</text>
        <dbReference type="Rhea" id="RHEA:16201"/>
        <dbReference type="ChEBI" id="CHEBI:15361"/>
        <dbReference type="ChEBI" id="CHEBI:15378"/>
        <dbReference type="ChEBI" id="CHEBI:17836"/>
        <dbReference type="ChEBI" id="CHEBI:58406"/>
        <dbReference type="EC" id="4.1.3.38"/>
    </reaction>
</comment>
<name>A0AAV2VWG2_9VIBR</name>
<evidence type="ECO:0000313" key="15">
    <source>
        <dbReference type="EMBL" id="CCO48760.1"/>
    </source>
</evidence>
<evidence type="ECO:0000256" key="1">
    <source>
        <dbReference type="ARBA" id="ARBA00001933"/>
    </source>
</evidence>
<dbReference type="PANTHER" id="PTHR42743:SF2">
    <property type="entry name" value="AMINODEOXYCHORISMATE LYASE"/>
    <property type="match status" value="1"/>
</dbReference>
<dbReference type="InterPro" id="IPR043131">
    <property type="entry name" value="BCAT-like_N"/>
</dbReference>
<sequence length="268" mass="30152">MILVNGRPQELFSVTDRSFQYGDGCFSTLLTCKKQIQSWNYHKERLAECLTVLKIPAPNWQQVYEWCNKVALDDEKAGLKIHISRGTGGRGYGTEGTSAPAVTVTAFAFPAHYNKWVREGIELGECKTQLGHQPLLAGLKHNNRLEQVLAKSEVEKNGWKDAIVCDIDGNVVETSVANLFWLDDGFRLCTPKLHLAGVAGIMRKQVIEEAMSRRMTLIERSFSMEEVLNAKEVFITNALLQICPVTKINETEFEIGPITKTFQEIFLT</sequence>
<evidence type="ECO:0000313" key="16">
    <source>
        <dbReference type="Proteomes" id="UP000018211"/>
    </source>
</evidence>
<evidence type="ECO:0000256" key="13">
    <source>
        <dbReference type="RuleBase" id="RU004106"/>
    </source>
</evidence>
<evidence type="ECO:0000256" key="8">
    <source>
        <dbReference type="ARBA" id="ARBA00035676"/>
    </source>
</evidence>
<dbReference type="EC" id="4.1.3.38" evidence="8 12"/>
<comment type="cofactor">
    <cofactor evidence="1 14">
        <name>pyridoxal 5'-phosphate</name>
        <dbReference type="ChEBI" id="CHEBI:597326"/>
    </cofactor>
</comment>